<dbReference type="BioCyc" id="IAGG583356:GHAH-1299-MONOMER"/>
<organism evidence="1 2">
    <name type="scientific">Ignisphaera aggregans (strain DSM 17230 / JCM 13409 / AQ1.S1)</name>
    <dbReference type="NCBI Taxonomy" id="583356"/>
    <lineage>
        <taxon>Archaea</taxon>
        <taxon>Thermoproteota</taxon>
        <taxon>Thermoprotei</taxon>
        <taxon>Desulfurococcales</taxon>
        <taxon>Desulfurococcaceae</taxon>
        <taxon>Ignisphaera</taxon>
    </lineage>
</organism>
<dbReference type="EMBL" id="CP002098">
    <property type="protein sequence ID" value="ADM28119.1"/>
    <property type="molecule type" value="Genomic_DNA"/>
</dbReference>
<dbReference type="HOGENOM" id="CLU_2433813_0_0_2"/>
<protein>
    <submittedName>
        <fullName evidence="1">Uncharacterized protein</fullName>
    </submittedName>
</protein>
<sequence length="90" mass="10328">MLNNNRLGPDKRYVYIDGIRDSLEKAIGIGIDIQILNEAPPAFIYKVLRDGRIIVEKRVGISSILKIHALEDMRRLKRTSLLYSQKPCYA</sequence>
<dbReference type="Proteomes" id="UP000001304">
    <property type="component" value="Chromosome"/>
</dbReference>
<evidence type="ECO:0000313" key="1">
    <source>
        <dbReference type="EMBL" id="ADM28119.1"/>
    </source>
</evidence>
<dbReference type="STRING" id="583356.Igag_1315"/>
<dbReference type="AlphaFoldDB" id="E0SPR3"/>
<proteinExistence type="predicted"/>
<evidence type="ECO:0000313" key="2">
    <source>
        <dbReference type="Proteomes" id="UP000001304"/>
    </source>
</evidence>
<dbReference type="KEGG" id="iag:Igag_1315"/>
<gene>
    <name evidence="1" type="ordered locus">Igag_1315</name>
</gene>
<accession>E0SPR3</accession>
<reference evidence="1 2" key="1">
    <citation type="journal article" date="2010" name="Stand. Genomic Sci.">
        <title>Complete genome sequence of Ignisphaera aggregans type strain (AQ1.S1).</title>
        <authorList>
            <person name="Goker M."/>
            <person name="Held B."/>
            <person name="Lapidus A."/>
            <person name="Nolan M."/>
            <person name="Spring S."/>
            <person name="Yasawong M."/>
            <person name="Lucas S."/>
            <person name="Glavina Del Rio T."/>
            <person name="Tice H."/>
            <person name="Cheng J.F."/>
            <person name="Goodwin L."/>
            <person name="Tapia R."/>
            <person name="Pitluck S."/>
            <person name="Liolios K."/>
            <person name="Ivanova N."/>
            <person name="Mavromatis K."/>
            <person name="Mikhailova N."/>
            <person name="Pati A."/>
            <person name="Chen A."/>
            <person name="Palaniappan K."/>
            <person name="Brambilla E."/>
            <person name="Land M."/>
            <person name="Hauser L."/>
            <person name="Chang Y.J."/>
            <person name="Jeffries C.D."/>
            <person name="Brettin T."/>
            <person name="Detter J.C."/>
            <person name="Han C."/>
            <person name="Rohde M."/>
            <person name="Sikorski J."/>
            <person name="Woyke T."/>
            <person name="Bristow J."/>
            <person name="Eisen J.A."/>
            <person name="Markowitz V."/>
            <person name="Hugenholtz P."/>
            <person name="Kyrpides N.C."/>
            <person name="Klenk H.P."/>
        </authorList>
    </citation>
    <scope>NUCLEOTIDE SEQUENCE [LARGE SCALE GENOMIC DNA]</scope>
    <source>
        <strain evidence="2">DSM 17230 / JCM 13409 / AQ1.S1</strain>
    </source>
</reference>
<keyword evidence="2" id="KW-1185">Reference proteome</keyword>
<name>E0SPR3_IGNAA</name>